<dbReference type="GO" id="GO:0050808">
    <property type="term" value="P:synapse organization"/>
    <property type="evidence" value="ECO:0007669"/>
    <property type="project" value="TreeGrafter"/>
</dbReference>
<comment type="caution">
    <text evidence="5">The sequence shown here is derived from an EMBL/GenBank/DDBJ whole genome shotgun (WGS) entry which is preliminary data.</text>
</comment>
<dbReference type="SUPFAM" id="SSF48726">
    <property type="entry name" value="Immunoglobulin"/>
    <property type="match status" value="2"/>
</dbReference>
<dbReference type="GO" id="GO:0030424">
    <property type="term" value="C:axon"/>
    <property type="evidence" value="ECO:0007669"/>
    <property type="project" value="TreeGrafter"/>
</dbReference>
<dbReference type="PROSITE" id="PS50853">
    <property type="entry name" value="FN3"/>
    <property type="match status" value="1"/>
</dbReference>
<dbReference type="SUPFAM" id="SSF49265">
    <property type="entry name" value="Fibronectin type III"/>
    <property type="match status" value="1"/>
</dbReference>
<dbReference type="SMART" id="SM00060">
    <property type="entry name" value="FN3"/>
    <property type="match status" value="1"/>
</dbReference>
<dbReference type="Pfam" id="PF07679">
    <property type="entry name" value="I-set"/>
    <property type="match status" value="1"/>
</dbReference>
<dbReference type="CDD" id="cd00096">
    <property type="entry name" value="Ig"/>
    <property type="match status" value="1"/>
</dbReference>
<dbReference type="CDD" id="cd00063">
    <property type="entry name" value="FN3"/>
    <property type="match status" value="1"/>
</dbReference>
<feature type="domain" description="Ig-like" evidence="3">
    <location>
        <begin position="71"/>
        <end position="159"/>
    </location>
</feature>
<dbReference type="InterPro" id="IPR036116">
    <property type="entry name" value="FN3_sf"/>
</dbReference>
<keyword evidence="1" id="KW-0677">Repeat</keyword>
<dbReference type="PANTHER" id="PTHR45080">
    <property type="entry name" value="CONTACTIN 5"/>
    <property type="match status" value="1"/>
</dbReference>
<keyword evidence="2" id="KW-0393">Immunoglobulin domain</keyword>
<organism evidence="5 6">
    <name type="scientific">Polyplax serrata</name>
    <name type="common">Common mouse louse</name>
    <dbReference type="NCBI Taxonomy" id="468196"/>
    <lineage>
        <taxon>Eukaryota</taxon>
        <taxon>Metazoa</taxon>
        <taxon>Ecdysozoa</taxon>
        <taxon>Arthropoda</taxon>
        <taxon>Hexapoda</taxon>
        <taxon>Insecta</taxon>
        <taxon>Pterygota</taxon>
        <taxon>Neoptera</taxon>
        <taxon>Paraneoptera</taxon>
        <taxon>Psocodea</taxon>
        <taxon>Troctomorpha</taxon>
        <taxon>Phthiraptera</taxon>
        <taxon>Anoplura</taxon>
        <taxon>Polyplacidae</taxon>
        <taxon>Polyplax</taxon>
    </lineage>
</organism>
<dbReference type="EMBL" id="JAWJWE010000038">
    <property type="protein sequence ID" value="KAK6623748.1"/>
    <property type="molecule type" value="Genomic_DNA"/>
</dbReference>
<dbReference type="GO" id="GO:0008046">
    <property type="term" value="F:axon guidance receptor activity"/>
    <property type="evidence" value="ECO:0007669"/>
    <property type="project" value="TreeGrafter"/>
</dbReference>
<dbReference type="InterPro" id="IPR036179">
    <property type="entry name" value="Ig-like_dom_sf"/>
</dbReference>
<dbReference type="InterPro" id="IPR003599">
    <property type="entry name" value="Ig_sub"/>
</dbReference>
<dbReference type="InterPro" id="IPR007110">
    <property type="entry name" value="Ig-like_dom"/>
</dbReference>
<dbReference type="Gene3D" id="2.60.40.10">
    <property type="entry name" value="Immunoglobulins"/>
    <property type="match status" value="3"/>
</dbReference>
<evidence type="ECO:0000259" key="4">
    <source>
        <dbReference type="PROSITE" id="PS50853"/>
    </source>
</evidence>
<evidence type="ECO:0000256" key="2">
    <source>
        <dbReference type="ARBA" id="ARBA00023319"/>
    </source>
</evidence>
<evidence type="ECO:0000259" key="3">
    <source>
        <dbReference type="PROSITE" id="PS50835"/>
    </source>
</evidence>
<dbReference type="PANTHER" id="PTHR45080:SF33">
    <property type="entry name" value="IG-LIKE DOMAIN-CONTAINING PROTEIN"/>
    <property type="match status" value="1"/>
</dbReference>
<name>A0AAN8S2N1_POLSC</name>
<proteinExistence type="predicted"/>
<dbReference type="InterPro" id="IPR003598">
    <property type="entry name" value="Ig_sub2"/>
</dbReference>
<dbReference type="GO" id="GO:0005886">
    <property type="term" value="C:plasma membrane"/>
    <property type="evidence" value="ECO:0007669"/>
    <property type="project" value="TreeGrafter"/>
</dbReference>
<sequence>MEGTSITFEEVNRKYSGVYECEASNDFGTVRKSVEIHVHCEYLLSFADAFERSLKNEFLRLNFMLFISDAPEIEIEEETVTTAVGLQPEITCTVHAEPKANVTWYKNGDIVTKKNRISTTVVNNKYTLQITKMNEDDFGSYTCHAKNELGSKQKAIILSGAPTKPKFKLGIANDERSPEIMWTVESYQPVIEYEFQYKKLQDEKWTKMAPMQTVMTEGNIYSGKEVLTGLPPNDYQVRVRAKNSHGWSIYSEEMVFNGATPTLFIWFSDMAAGSTSAASTSLAAKTIVQILISCYVLYIQETLGKPITCKYGSHFTDKMAKARRTDRVGPQVKSEIKKNGSVTDVRNRVEQEAETHLNWFKSLLLLLLPPSLLR</sequence>
<dbReference type="InterPro" id="IPR003961">
    <property type="entry name" value="FN3_dom"/>
</dbReference>
<dbReference type="AlphaFoldDB" id="A0AAN8S2N1"/>
<evidence type="ECO:0000313" key="6">
    <source>
        <dbReference type="Proteomes" id="UP001372834"/>
    </source>
</evidence>
<dbReference type="PROSITE" id="PS50835">
    <property type="entry name" value="IG_LIKE"/>
    <property type="match status" value="1"/>
</dbReference>
<dbReference type="GO" id="GO:0007156">
    <property type="term" value="P:homophilic cell adhesion via plasma membrane adhesion molecules"/>
    <property type="evidence" value="ECO:0007669"/>
    <property type="project" value="TreeGrafter"/>
</dbReference>
<reference evidence="5 6" key="1">
    <citation type="submission" date="2023-10" db="EMBL/GenBank/DDBJ databases">
        <title>Genomes of two closely related lineages of the louse Polyplax serrata with different host specificities.</title>
        <authorList>
            <person name="Martinu J."/>
            <person name="Tarabai H."/>
            <person name="Stefka J."/>
            <person name="Hypsa V."/>
        </authorList>
    </citation>
    <scope>NUCLEOTIDE SEQUENCE [LARGE SCALE GENOMIC DNA]</scope>
    <source>
        <strain evidence="5">HR10_N</strain>
    </source>
</reference>
<dbReference type="GO" id="GO:0043025">
    <property type="term" value="C:neuronal cell body"/>
    <property type="evidence" value="ECO:0007669"/>
    <property type="project" value="TreeGrafter"/>
</dbReference>
<feature type="domain" description="Fibronectin type-III" evidence="4">
    <location>
        <begin position="161"/>
        <end position="262"/>
    </location>
</feature>
<gene>
    <name evidence="5" type="ORF">RUM43_009601</name>
</gene>
<dbReference type="InterPro" id="IPR050958">
    <property type="entry name" value="Cell_Adh-Cytoskel_Orgn"/>
</dbReference>
<dbReference type="SMART" id="SM00409">
    <property type="entry name" value="IG"/>
    <property type="match status" value="1"/>
</dbReference>
<evidence type="ECO:0000313" key="5">
    <source>
        <dbReference type="EMBL" id="KAK6623748.1"/>
    </source>
</evidence>
<dbReference type="InterPro" id="IPR013098">
    <property type="entry name" value="Ig_I-set"/>
</dbReference>
<dbReference type="FunFam" id="2.60.40.10:FF:000107">
    <property type="entry name" value="Myosin, light chain kinase a"/>
    <property type="match status" value="1"/>
</dbReference>
<dbReference type="SMART" id="SM00408">
    <property type="entry name" value="IGc2"/>
    <property type="match status" value="1"/>
</dbReference>
<dbReference type="Proteomes" id="UP001372834">
    <property type="component" value="Unassembled WGS sequence"/>
</dbReference>
<dbReference type="InterPro" id="IPR013783">
    <property type="entry name" value="Ig-like_fold"/>
</dbReference>
<accession>A0AAN8S2N1</accession>
<protein>
    <submittedName>
        <fullName evidence="5">Uncharacterized protein</fullName>
    </submittedName>
</protein>
<evidence type="ECO:0000256" key="1">
    <source>
        <dbReference type="ARBA" id="ARBA00022737"/>
    </source>
</evidence>